<proteinExistence type="predicted"/>
<dbReference type="GO" id="GO:0006352">
    <property type="term" value="P:DNA-templated transcription initiation"/>
    <property type="evidence" value="ECO:0007669"/>
    <property type="project" value="InterPro"/>
</dbReference>
<dbReference type="Proteomes" id="UP000280586">
    <property type="component" value="Chromosome"/>
</dbReference>
<feature type="domain" description="RNA polymerase sigma-70 region 2" evidence="1">
    <location>
        <begin position="72"/>
        <end position="139"/>
    </location>
</feature>
<gene>
    <name evidence="2" type="ORF">CP523_05120</name>
</gene>
<dbReference type="NCBIfam" id="TIGR02937">
    <property type="entry name" value="sigma70-ECF"/>
    <property type="match status" value="1"/>
</dbReference>
<dbReference type="EMBL" id="CP023671">
    <property type="protein sequence ID" value="AYE33900.1"/>
    <property type="molecule type" value="Genomic_DNA"/>
</dbReference>
<evidence type="ECO:0000313" key="2">
    <source>
        <dbReference type="EMBL" id="AYE33900.1"/>
    </source>
</evidence>
<organism evidence="2 3">
    <name type="scientific">Clostridium septicum</name>
    <dbReference type="NCBI Taxonomy" id="1504"/>
    <lineage>
        <taxon>Bacteria</taxon>
        <taxon>Bacillati</taxon>
        <taxon>Bacillota</taxon>
        <taxon>Clostridia</taxon>
        <taxon>Eubacteriales</taxon>
        <taxon>Clostridiaceae</taxon>
        <taxon>Clostridium</taxon>
    </lineage>
</organism>
<evidence type="ECO:0000313" key="3">
    <source>
        <dbReference type="Proteomes" id="UP000280586"/>
    </source>
</evidence>
<dbReference type="Gene3D" id="1.20.140.160">
    <property type="match status" value="1"/>
</dbReference>
<dbReference type="InterPro" id="IPR007627">
    <property type="entry name" value="RNA_pol_sigma70_r2"/>
</dbReference>
<evidence type="ECO:0000259" key="1">
    <source>
        <dbReference type="Pfam" id="PF04542"/>
    </source>
</evidence>
<dbReference type="Gene3D" id="1.20.120.1810">
    <property type="match status" value="1"/>
</dbReference>
<dbReference type="InterPro" id="IPR013324">
    <property type="entry name" value="RNA_pol_sigma_r3/r4-like"/>
</dbReference>
<accession>A0A9N7PIQ4</accession>
<protein>
    <submittedName>
        <fullName evidence="2">Sigma-70 family RNA polymerase sigma factor</fullName>
    </submittedName>
</protein>
<dbReference type="InterPro" id="IPR013325">
    <property type="entry name" value="RNA_pol_sigma_r2"/>
</dbReference>
<name>A0A9N7PIQ4_CLOSE</name>
<sequence>MQLIIFLRFFLIKNIFKFFIIFSKKLLFTAYLLCRGVFKFYLNNKLGGYIMCFCELLSTAQKGNTSSVEEIINLFYPLVLKEAKKVYLKSYTFEDLIQLGVLNVIKAIYMFDINKNINSFSSYVFWSVKNGFGYLCRKEVRYNEICSLDFNSTEDLSLIDFLPAANNIENEVVEKSDILELNLALSKLNKEELELITFIYLGKDKRTLTSYCKEMKKDYYYATRIKKQSLDKLRNFLSFNIKIF</sequence>
<dbReference type="AlphaFoldDB" id="A0A9N7PIQ4"/>
<reference evidence="2 3" key="1">
    <citation type="submission" date="2017-09" db="EMBL/GenBank/DDBJ databases">
        <authorList>
            <person name="Thomas P."/>
            <person name="Seyboldt C."/>
        </authorList>
    </citation>
    <scope>NUCLEOTIDE SEQUENCE [LARGE SCALE GENOMIC DNA]</scope>
    <source>
        <strain evidence="2 3">DSM 7534</strain>
    </source>
</reference>
<dbReference type="SUPFAM" id="SSF88946">
    <property type="entry name" value="Sigma2 domain of RNA polymerase sigma factors"/>
    <property type="match status" value="1"/>
</dbReference>
<dbReference type="InterPro" id="IPR014284">
    <property type="entry name" value="RNA_pol_sigma-70_dom"/>
</dbReference>
<dbReference type="SUPFAM" id="SSF88659">
    <property type="entry name" value="Sigma3 and sigma4 domains of RNA polymerase sigma factors"/>
    <property type="match status" value="1"/>
</dbReference>
<dbReference type="Pfam" id="PF04542">
    <property type="entry name" value="Sigma70_r2"/>
    <property type="match status" value="1"/>
</dbReference>
<dbReference type="KEGG" id="csep:CP523_05120"/>
<dbReference type="OrthoDB" id="1910999at2"/>
<dbReference type="GO" id="GO:0003700">
    <property type="term" value="F:DNA-binding transcription factor activity"/>
    <property type="evidence" value="ECO:0007669"/>
    <property type="project" value="InterPro"/>
</dbReference>